<keyword evidence="2" id="KW-0788">Thiol protease</keyword>
<accession>A0A2P2MZF8</accession>
<dbReference type="EC" id="3.4.19.12" evidence="2"/>
<protein>
    <recommendedName>
        <fullName evidence="2">Ubiquitin carboxyl-terminal hydrolase</fullName>
        <ecNumber evidence="2">3.4.19.12</ecNumber>
    </recommendedName>
</protein>
<dbReference type="InterPro" id="IPR018200">
    <property type="entry name" value="USP_CS"/>
</dbReference>
<sequence length="768" mass="83829">MVRGLVNLGNTCFFNSVLQNLLAMDRLRDYFLNDDACFGPLSLSLKKLFVETRPETGLKNVINPRTFFGSVCSKAPQFRGSQQQDSHELLRCLLDGLSTEELVSWKQMNTSEENGVSPKLGSTFVDAAFGGQISSTVCCVECGHSSTVYESFLDLSLSVPTKKPPTKKPPPKNFQPLYVPKKTKMLPKRGGRVQQKVSKDRATDPANLSAIGEPLCQTQSCMPVVENKVPSLHEAALPDSIDSRSSADESGSVSQNFSATVESGSEQVVEARMEETEASFGHSWMDYLGTETVADEHGNDISVSDSIGGLVPGNDLTGTSQAYSIDGEPNQNFDSSVNPWEDKVPLQVQSSEVLLLPYKEESSPDREIMGEEAEASSSVVGCGQGEADFDGFGDLFNEPEASAVPVVGPSLGSEVVETSLTEGNVSESDPEEVDNADSPVSVESCLAHFIKPELLSNDNAWECESCSKALQRQRSVFKKKQAKSASEMWINGGETAIQSPPRLDNDLQFSEVGNHNNGDASTGTDVNSIGESIVSSNGKIDHSNQDYITTTSGQMDGDLSISQDKEQKGRKSLTTPEQSHSDYNESQEIFSGQPVGSCSIGNSSSVGHANAKDQQNNSLVLGICEPEEKQDEDKFCKTVNVKRDATKRVFINKAPPILTIHLKRFSQDARGRLNKLNGHINFRDTLDLGPYMDPRCPNVDKHIFRLLGVVEHLGAMRGGHYVAYVRGSRPGKQNGGSVWYHVSDAYVREVSLEEVLRREAYILFYEKI</sequence>
<dbReference type="Gene3D" id="3.90.70.10">
    <property type="entry name" value="Cysteine proteinases"/>
    <property type="match status" value="3"/>
</dbReference>
<dbReference type="InterPro" id="IPR050164">
    <property type="entry name" value="Peptidase_C19"/>
</dbReference>
<proteinExistence type="inferred from homology"/>
<organism evidence="5">
    <name type="scientific">Rhizophora mucronata</name>
    <name type="common">Asiatic mangrove</name>
    <dbReference type="NCBI Taxonomy" id="61149"/>
    <lineage>
        <taxon>Eukaryota</taxon>
        <taxon>Viridiplantae</taxon>
        <taxon>Streptophyta</taxon>
        <taxon>Embryophyta</taxon>
        <taxon>Tracheophyta</taxon>
        <taxon>Spermatophyta</taxon>
        <taxon>Magnoliopsida</taxon>
        <taxon>eudicotyledons</taxon>
        <taxon>Gunneridae</taxon>
        <taxon>Pentapetalae</taxon>
        <taxon>rosids</taxon>
        <taxon>fabids</taxon>
        <taxon>Malpighiales</taxon>
        <taxon>Rhizophoraceae</taxon>
        <taxon>Rhizophora</taxon>
    </lineage>
</organism>
<dbReference type="GO" id="GO:0016579">
    <property type="term" value="P:protein deubiquitination"/>
    <property type="evidence" value="ECO:0007669"/>
    <property type="project" value="InterPro"/>
</dbReference>
<evidence type="ECO:0000313" key="5">
    <source>
        <dbReference type="EMBL" id="MBX35607.1"/>
    </source>
</evidence>
<dbReference type="PANTHER" id="PTHR24006:SF781">
    <property type="entry name" value="LD34905P"/>
    <property type="match status" value="1"/>
</dbReference>
<dbReference type="PROSITE" id="PS50235">
    <property type="entry name" value="USP_3"/>
    <property type="match status" value="1"/>
</dbReference>
<dbReference type="GO" id="GO:0005829">
    <property type="term" value="C:cytosol"/>
    <property type="evidence" value="ECO:0007669"/>
    <property type="project" value="TreeGrafter"/>
</dbReference>
<comment type="function">
    <text evidence="2">Recognizes and hydrolyzes the peptide bond at the C-terminal Gly of ubiquitin. Involved in the processing of poly-ubiquitin precursors as well as that of ubiquitinated proteins.</text>
</comment>
<dbReference type="EMBL" id="GGEC01055123">
    <property type="protein sequence ID" value="MBX35607.1"/>
    <property type="molecule type" value="Transcribed_RNA"/>
</dbReference>
<dbReference type="GO" id="GO:0005634">
    <property type="term" value="C:nucleus"/>
    <property type="evidence" value="ECO:0007669"/>
    <property type="project" value="TreeGrafter"/>
</dbReference>
<dbReference type="InterPro" id="IPR028889">
    <property type="entry name" value="USP"/>
</dbReference>
<feature type="region of interest" description="Disordered" evidence="3">
    <location>
        <begin position="186"/>
        <end position="206"/>
    </location>
</feature>
<feature type="compositionally biased region" description="Polar residues" evidence="3">
    <location>
        <begin position="507"/>
        <end position="538"/>
    </location>
</feature>
<dbReference type="PANTHER" id="PTHR24006">
    <property type="entry name" value="UBIQUITIN CARBOXYL-TERMINAL HYDROLASE"/>
    <property type="match status" value="1"/>
</dbReference>
<dbReference type="InterPro" id="IPR038765">
    <property type="entry name" value="Papain-like_cys_pep_sf"/>
</dbReference>
<dbReference type="PROSITE" id="PS00973">
    <property type="entry name" value="USP_2"/>
    <property type="match status" value="1"/>
</dbReference>
<feature type="compositionally biased region" description="Polar residues" evidence="3">
    <location>
        <begin position="248"/>
        <end position="265"/>
    </location>
</feature>
<evidence type="ECO:0000256" key="2">
    <source>
        <dbReference type="RuleBase" id="RU366025"/>
    </source>
</evidence>
<evidence type="ECO:0000259" key="4">
    <source>
        <dbReference type="PROSITE" id="PS50235"/>
    </source>
</evidence>
<reference evidence="5" key="1">
    <citation type="submission" date="2018-02" db="EMBL/GenBank/DDBJ databases">
        <title>Rhizophora mucronata_Transcriptome.</title>
        <authorList>
            <person name="Meera S.P."/>
            <person name="Sreeshan A."/>
            <person name="Augustine A."/>
        </authorList>
    </citation>
    <scope>NUCLEOTIDE SEQUENCE</scope>
    <source>
        <tissue evidence="5">Leaf</tissue>
    </source>
</reference>
<feature type="compositionally biased region" description="Polar residues" evidence="3">
    <location>
        <begin position="545"/>
        <end position="554"/>
    </location>
</feature>
<dbReference type="GO" id="GO:0004843">
    <property type="term" value="F:cysteine-type deubiquitinase activity"/>
    <property type="evidence" value="ECO:0007669"/>
    <property type="project" value="UniProtKB-UniRule"/>
</dbReference>
<dbReference type="SUPFAM" id="SSF54001">
    <property type="entry name" value="Cysteine proteinases"/>
    <property type="match status" value="1"/>
</dbReference>
<keyword evidence="2" id="KW-0833">Ubl conjugation pathway</keyword>
<feature type="domain" description="USP" evidence="4">
    <location>
        <begin position="3"/>
        <end position="768"/>
    </location>
</feature>
<feature type="region of interest" description="Disordered" evidence="3">
    <location>
        <begin position="241"/>
        <end position="265"/>
    </location>
</feature>
<comment type="catalytic activity">
    <reaction evidence="2">
        <text>Thiol-dependent hydrolysis of ester, thioester, amide, peptide and isopeptide bonds formed by the C-terminal Gly of ubiquitin (a 76-residue protein attached to proteins as an intracellular targeting signal).</text>
        <dbReference type="EC" id="3.4.19.12"/>
    </reaction>
</comment>
<feature type="region of interest" description="Disordered" evidence="3">
    <location>
        <begin position="494"/>
        <end position="584"/>
    </location>
</feature>
<evidence type="ECO:0000256" key="3">
    <source>
        <dbReference type="SAM" id="MobiDB-lite"/>
    </source>
</evidence>
<dbReference type="GO" id="GO:0006508">
    <property type="term" value="P:proteolysis"/>
    <property type="evidence" value="ECO:0007669"/>
    <property type="project" value="UniProtKB-KW"/>
</dbReference>
<dbReference type="Pfam" id="PF00443">
    <property type="entry name" value="UCH"/>
    <property type="match status" value="1"/>
</dbReference>
<comment type="similarity">
    <text evidence="1 2">Belongs to the peptidase C19 family.</text>
</comment>
<name>A0A2P2MZF8_RHIMU</name>
<dbReference type="InterPro" id="IPR001394">
    <property type="entry name" value="Peptidase_C19_UCH"/>
</dbReference>
<dbReference type="PROSITE" id="PS00972">
    <property type="entry name" value="USP_1"/>
    <property type="match status" value="1"/>
</dbReference>
<evidence type="ECO:0000256" key="1">
    <source>
        <dbReference type="ARBA" id="ARBA00009085"/>
    </source>
</evidence>
<keyword evidence="2" id="KW-0378">Hydrolase</keyword>
<dbReference type="AlphaFoldDB" id="A0A2P2MZF8"/>
<keyword evidence="2" id="KW-0645">Protease</keyword>